<accession>A0A382P9E9</accession>
<organism evidence="1">
    <name type="scientific">marine metagenome</name>
    <dbReference type="NCBI Taxonomy" id="408172"/>
    <lineage>
        <taxon>unclassified sequences</taxon>
        <taxon>metagenomes</taxon>
        <taxon>ecological metagenomes</taxon>
    </lineage>
</organism>
<dbReference type="EMBL" id="UINC01104935">
    <property type="protein sequence ID" value="SVC68471.1"/>
    <property type="molecule type" value="Genomic_DNA"/>
</dbReference>
<protein>
    <submittedName>
        <fullName evidence="1">Uncharacterized protein</fullName>
    </submittedName>
</protein>
<reference evidence="1" key="1">
    <citation type="submission" date="2018-05" db="EMBL/GenBank/DDBJ databases">
        <authorList>
            <person name="Lanie J.A."/>
            <person name="Ng W.-L."/>
            <person name="Kazmierczak K.M."/>
            <person name="Andrzejewski T.M."/>
            <person name="Davidsen T.M."/>
            <person name="Wayne K.J."/>
            <person name="Tettelin H."/>
            <person name="Glass J.I."/>
            <person name="Rusch D."/>
            <person name="Podicherti R."/>
            <person name="Tsui H.-C.T."/>
            <person name="Winkler M.E."/>
        </authorList>
    </citation>
    <scope>NUCLEOTIDE SEQUENCE</scope>
</reference>
<name>A0A382P9E9_9ZZZZ</name>
<gene>
    <name evidence="1" type="ORF">METZ01_LOCUS321325</name>
</gene>
<evidence type="ECO:0000313" key="1">
    <source>
        <dbReference type="EMBL" id="SVC68471.1"/>
    </source>
</evidence>
<dbReference type="AlphaFoldDB" id="A0A382P9E9"/>
<sequence length="56" mass="6580">MAETPATSLELRLRPLRSFSQLKVRPRREQQFNRLNIGQPVCCDVHETPWLELTCN</sequence>
<proteinExistence type="predicted"/>